<dbReference type="Gene3D" id="2.60.40.10">
    <property type="entry name" value="Immunoglobulins"/>
    <property type="match status" value="2"/>
</dbReference>
<dbReference type="InterPro" id="IPR051275">
    <property type="entry name" value="Cell_adhesion_signaling"/>
</dbReference>
<dbReference type="SMART" id="SM00407">
    <property type="entry name" value="IGc1"/>
    <property type="match status" value="1"/>
</dbReference>
<organism evidence="7 8">
    <name type="scientific">Homarus americanus</name>
    <name type="common">American lobster</name>
    <dbReference type="NCBI Taxonomy" id="6706"/>
    <lineage>
        <taxon>Eukaryota</taxon>
        <taxon>Metazoa</taxon>
        <taxon>Ecdysozoa</taxon>
        <taxon>Arthropoda</taxon>
        <taxon>Crustacea</taxon>
        <taxon>Multicrustacea</taxon>
        <taxon>Malacostraca</taxon>
        <taxon>Eumalacostraca</taxon>
        <taxon>Eucarida</taxon>
        <taxon>Decapoda</taxon>
        <taxon>Pleocyemata</taxon>
        <taxon>Astacidea</taxon>
        <taxon>Nephropoidea</taxon>
        <taxon>Nephropidae</taxon>
        <taxon>Homarus</taxon>
    </lineage>
</organism>
<dbReference type="InterPro" id="IPR003006">
    <property type="entry name" value="Ig/MHC_CS"/>
</dbReference>
<dbReference type="GO" id="GO:0050839">
    <property type="term" value="F:cell adhesion molecule binding"/>
    <property type="evidence" value="ECO:0007669"/>
    <property type="project" value="TreeGrafter"/>
</dbReference>
<evidence type="ECO:0000313" key="7">
    <source>
        <dbReference type="EMBL" id="KAG7171703.1"/>
    </source>
</evidence>
<dbReference type="InterPro" id="IPR003599">
    <property type="entry name" value="Ig_sub"/>
</dbReference>
<dbReference type="GO" id="GO:0098609">
    <property type="term" value="P:cell-cell adhesion"/>
    <property type="evidence" value="ECO:0007669"/>
    <property type="project" value="TreeGrafter"/>
</dbReference>
<dbReference type="InterPro" id="IPR003597">
    <property type="entry name" value="Ig_C1-set"/>
</dbReference>
<dbReference type="InterPro" id="IPR007110">
    <property type="entry name" value="Ig-like_dom"/>
</dbReference>
<dbReference type="InterPro" id="IPR036179">
    <property type="entry name" value="Ig-like_dom_sf"/>
</dbReference>
<dbReference type="InterPro" id="IPR013783">
    <property type="entry name" value="Ig-like_fold"/>
</dbReference>
<dbReference type="InterPro" id="IPR013162">
    <property type="entry name" value="CD80_C2-set"/>
</dbReference>
<dbReference type="AlphaFoldDB" id="A0A8J5N1S6"/>
<reference evidence="7" key="1">
    <citation type="journal article" date="2021" name="Sci. Adv.">
        <title>The American lobster genome reveals insights on longevity, neural, and immune adaptations.</title>
        <authorList>
            <person name="Polinski J.M."/>
            <person name="Zimin A.V."/>
            <person name="Clark K.F."/>
            <person name="Kohn A.B."/>
            <person name="Sadowski N."/>
            <person name="Timp W."/>
            <person name="Ptitsyn A."/>
            <person name="Khanna P."/>
            <person name="Romanova D.Y."/>
            <person name="Williams P."/>
            <person name="Greenwood S.J."/>
            <person name="Moroz L.L."/>
            <person name="Walt D.R."/>
            <person name="Bodnar A.G."/>
        </authorList>
    </citation>
    <scope>NUCLEOTIDE SEQUENCE</scope>
    <source>
        <strain evidence="7">GMGI-L3</strain>
    </source>
</reference>
<keyword evidence="3" id="KW-1015">Disulfide bond</keyword>
<dbReference type="SMART" id="SM00409">
    <property type="entry name" value="IG"/>
    <property type="match status" value="2"/>
</dbReference>
<comment type="subcellular location">
    <subcellularLocation>
        <location evidence="1">Membrane</location>
        <topology evidence="1">Single-pass type I membrane protein</topology>
    </subcellularLocation>
</comment>
<evidence type="ECO:0000256" key="3">
    <source>
        <dbReference type="ARBA" id="ARBA00023157"/>
    </source>
</evidence>
<dbReference type="Proteomes" id="UP000747542">
    <property type="component" value="Unassembled WGS sequence"/>
</dbReference>
<evidence type="ECO:0000256" key="2">
    <source>
        <dbReference type="ARBA" id="ARBA00023136"/>
    </source>
</evidence>
<gene>
    <name evidence="7" type="primary">Nphs1-L26</name>
    <name evidence="7" type="ORF">Hamer_G027187</name>
</gene>
<evidence type="ECO:0000256" key="4">
    <source>
        <dbReference type="ARBA" id="ARBA00023180"/>
    </source>
</evidence>
<dbReference type="EMBL" id="JAHLQT010011892">
    <property type="protein sequence ID" value="KAG7171703.1"/>
    <property type="molecule type" value="Genomic_DNA"/>
</dbReference>
<name>A0A8J5N1S6_HOMAM</name>
<evidence type="ECO:0000259" key="6">
    <source>
        <dbReference type="PROSITE" id="PS50835"/>
    </source>
</evidence>
<comment type="caution">
    <text evidence="7">The sequence shown here is derived from an EMBL/GenBank/DDBJ whole genome shotgun (WGS) entry which is preliminary data.</text>
</comment>
<keyword evidence="2" id="KW-0472">Membrane</keyword>
<keyword evidence="5" id="KW-0393">Immunoglobulin domain</keyword>
<dbReference type="PANTHER" id="PTHR11640">
    <property type="entry name" value="NEPHRIN"/>
    <property type="match status" value="1"/>
</dbReference>
<sequence>MMIYKEVLGYDVQECVFSYPLGKEWWVVCLFTVGDTALGSSEYAGDASQGEHHLVIKGITLEDDGEYQCQVGPTQSSLPIWSAANVTVMVSPSSIAMIGRSEGEMVEVKAASSLVLECIVSDSRPPPTITWYNNKKRIEPKHQTDAIKPSKKRRLMTVVSRLELTAQQEDDGVEYSCRAKHPALRNTANPLTASVTLSVLRQFR</sequence>
<evidence type="ECO:0000313" key="8">
    <source>
        <dbReference type="Proteomes" id="UP000747542"/>
    </source>
</evidence>
<dbReference type="PROSITE" id="PS50835">
    <property type="entry name" value="IG_LIKE"/>
    <property type="match status" value="1"/>
</dbReference>
<dbReference type="Pfam" id="PF08205">
    <property type="entry name" value="C2-set_2"/>
    <property type="match status" value="1"/>
</dbReference>
<dbReference type="SMART" id="SM00408">
    <property type="entry name" value="IGc2"/>
    <property type="match status" value="1"/>
</dbReference>
<keyword evidence="4" id="KW-0325">Glycoprotein</keyword>
<dbReference type="PANTHER" id="PTHR11640:SF31">
    <property type="entry name" value="IRREGULAR CHIASM C-ROUGHEST PROTEIN-RELATED"/>
    <property type="match status" value="1"/>
</dbReference>
<protein>
    <submittedName>
        <fullName evidence="7">Nephrin-like 26</fullName>
    </submittedName>
</protein>
<evidence type="ECO:0000256" key="1">
    <source>
        <dbReference type="ARBA" id="ARBA00004479"/>
    </source>
</evidence>
<feature type="domain" description="Ig-like" evidence="6">
    <location>
        <begin position="92"/>
        <end position="196"/>
    </location>
</feature>
<dbReference type="InterPro" id="IPR003598">
    <property type="entry name" value="Ig_sub2"/>
</dbReference>
<dbReference type="GO" id="GO:0005911">
    <property type="term" value="C:cell-cell junction"/>
    <property type="evidence" value="ECO:0007669"/>
    <property type="project" value="TreeGrafter"/>
</dbReference>
<proteinExistence type="predicted"/>
<dbReference type="PROSITE" id="PS00290">
    <property type="entry name" value="IG_MHC"/>
    <property type="match status" value="1"/>
</dbReference>
<accession>A0A8J5N1S6</accession>
<evidence type="ECO:0000256" key="5">
    <source>
        <dbReference type="ARBA" id="ARBA00023319"/>
    </source>
</evidence>
<dbReference type="GO" id="GO:0005886">
    <property type="term" value="C:plasma membrane"/>
    <property type="evidence" value="ECO:0007669"/>
    <property type="project" value="TreeGrafter"/>
</dbReference>
<keyword evidence="8" id="KW-1185">Reference proteome</keyword>
<dbReference type="SUPFAM" id="SSF48726">
    <property type="entry name" value="Immunoglobulin"/>
    <property type="match status" value="2"/>
</dbReference>